<dbReference type="Proteomes" id="UP001178508">
    <property type="component" value="Chromosome 19"/>
</dbReference>
<proteinExistence type="predicted"/>
<keyword evidence="3" id="KW-1185">Reference proteome</keyword>
<organism evidence="2 3">
    <name type="scientific">Xyrichtys novacula</name>
    <name type="common">Pearly razorfish</name>
    <name type="synonym">Hemipteronotus novacula</name>
    <dbReference type="NCBI Taxonomy" id="13765"/>
    <lineage>
        <taxon>Eukaryota</taxon>
        <taxon>Metazoa</taxon>
        <taxon>Chordata</taxon>
        <taxon>Craniata</taxon>
        <taxon>Vertebrata</taxon>
        <taxon>Euteleostomi</taxon>
        <taxon>Actinopterygii</taxon>
        <taxon>Neopterygii</taxon>
        <taxon>Teleostei</taxon>
        <taxon>Neoteleostei</taxon>
        <taxon>Acanthomorphata</taxon>
        <taxon>Eupercaria</taxon>
        <taxon>Labriformes</taxon>
        <taxon>Labridae</taxon>
        <taxon>Xyrichtys</taxon>
    </lineage>
</organism>
<evidence type="ECO:0000313" key="3">
    <source>
        <dbReference type="Proteomes" id="UP001178508"/>
    </source>
</evidence>
<reference evidence="2" key="1">
    <citation type="submission" date="2023-08" db="EMBL/GenBank/DDBJ databases">
        <authorList>
            <person name="Alioto T."/>
            <person name="Alioto T."/>
            <person name="Gomez Garrido J."/>
        </authorList>
    </citation>
    <scope>NUCLEOTIDE SEQUENCE</scope>
</reference>
<feature type="compositionally biased region" description="Basic and acidic residues" evidence="1">
    <location>
        <begin position="27"/>
        <end position="38"/>
    </location>
</feature>
<dbReference type="EMBL" id="OY660882">
    <property type="protein sequence ID" value="CAJ1081355.1"/>
    <property type="molecule type" value="Genomic_DNA"/>
</dbReference>
<evidence type="ECO:0000256" key="1">
    <source>
        <dbReference type="SAM" id="MobiDB-lite"/>
    </source>
</evidence>
<accession>A0AAV1H713</accession>
<name>A0AAV1H713_XYRNO</name>
<protein>
    <submittedName>
        <fullName evidence="2">Uncharacterized protein</fullName>
    </submittedName>
</protein>
<feature type="region of interest" description="Disordered" evidence="1">
    <location>
        <begin position="22"/>
        <end position="45"/>
    </location>
</feature>
<sequence>MSAVETTFQTSLIFDEPAQTRFMKTGKKSENEKTDTEQKLSPQDGVFICAGGQKKRTS</sequence>
<gene>
    <name evidence="2" type="ORF">XNOV1_A029475</name>
</gene>
<dbReference type="AlphaFoldDB" id="A0AAV1H713"/>
<evidence type="ECO:0000313" key="2">
    <source>
        <dbReference type="EMBL" id="CAJ1081355.1"/>
    </source>
</evidence>